<keyword evidence="8" id="KW-0625">Polysaccharide transport</keyword>
<keyword evidence="7" id="KW-0732">Signal</keyword>
<keyword evidence="15" id="KW-1133">Transmembrane helix</keyword>
<dbReference type="Proteomes" id="UP001596043">
    <property type="component" value="Unassembled WGS sequence"/>
</dbReference>
<protein>
    <submittedName>
        <fullName evidence="18">Polysaccharide biosynthesis/export family protein</fullName>
    </submittedName>
</protein>
<organism evidence="18 19">
    <name type="scientific">Dokdonia ponticola</name>
    <dbReference type="NCBI Taxonomy" id="2041041"/>
    <lineage>
        <taxon>Bacteria</taxon>
        <taxon>Pseudomonadati</taxon>
        <taxon>Bacteroidota</taxon>
        <taxon>Flavobacteriia</taxon>
        <taxon>Flavobacteriales</taxon>
        <taxon>Flavobacteriaceae</taxon>
        <taxon>Dokdonia</taxon>
    </lineage>
</organism>
<evidence type="ECO:0000256" key="2">
    <source>
        <dbReference type="ARBA" id="ARBA00009450"/>
    </source>
</evidence>
<feature type="domain" description="Polysaccharide export protein N-terminal" evidence="16">
    <location>
        <begin position="43"/>
        <end position="142"/>
    </location>
</feature>
<evidence type="ECO:0000313" key="19">
    <source>
        <dbReference type="Proteomes" id="UP001596043"/>
    </source>
</evidence>
<sequence>MNSFIKLSLCILSISLVFTSCVSNKKLLYLQDIEQIIDNPTNTNYNITIKSNDLLTIQVSALNPESVLVYNQSLITKPPINGVATQNNGQQPQTYIVSKEGTIEFPEMGSIKLSGLTIDEATEKMKELVSKYVKNPIVNIRIVNFKVTVLGEVQRAGTFPINDQRVTILEALGLSGDMTIFGNRNEVKVIREVDGLKTYGELDITSASIINSPFYYLQQNDVVIVSPNRAQIQSSSFNRNTGVYISLAGIIISVLTILTRN</sequence>
<keyword evidence="12" id="KW-0564">Palmitate</keyword>
<dbReference type="InterPro" id="IPR003715">
    <property type="entry name" value="Poly_export_N"/>
</dbReference>
<evidence type="ECO:0000256" key="3">
    <source>
        <dbReference type="ARBA" id="ARBA00022448"/>
    </source>
</evidence>
<evidence type="ECO:0000256" key="10">
    <source>
        <dbReference type="ARBA" id="ARBA00023114"/>
    </source>
</evidence>
<proteinExistence type="inferred from homology"/>
<comment type="subcellular location">
    <subcellularLocation>
        <location evidence="1">Cell outer membrane</location>
        <topology evidence="1">Multi-pass membrane protein</topology>
    </subcellularLocation>
</comment>
<dbReference type="Gene3D" id="3.30.1950.10">
    <property type="entry name" value="wza like domain"/>
    <property type="match status" value="1"/>
</dbReference>
<feature type="transmembrane region" description="Helical" evidence="15">
    <location>
        <begin position="241"/>
        <end position="259"/>
    </location>
</feature>
<evidence type="ECO:0000256" key="8">
    <source>
        <dbReference type="ARBA" id="ARBA00023047"/>
    </source>
</evidence>
<comment type="caution">
    <text evidence="18">The sequence shown here is derived from an EMBL/GenBank/DDBJ whole genome shotgun (WGS) entry which is preliminary data.</text>
</comment>
<evidence type="ECO:0000256" key="6">
    <source>
        <dbReference type="ARBA" id="ARBA00022692"/>
    </source>
</evidence>
<evidence type="ECO:0000256" key="5">
    <source>
        <dbReference type="ARBA" id="ARBA00022597"/>
    </source>
</evidence>
<keyword evidence="5" id="KW-0762">Sugar transport</keyword>
<evidence type="ECO:0000256" key="14">
    <source>
        <dbReference type="ARBA" id="ARBA00023288"/>
    </source>
</evidence>
<evidence type="ECO:0000256" key="9">
    <source>
        <dbReference type="ARBA" id="ARBA00023065"/>
    </source>
</evidence>
<reference evidence="19" key="1">
    <citation type="journal article" date="2019" name="Int. J. Syst. Evol. Microbiol.">
        <title>The Global Catalogue of Microorganisms (GCM) 10K type strain sequencing project: providing services to taxonomists for standard genome sequencing and annotation.</title>
        <authorList>
            <consortium name="The Broad Institute Genomics Platform"/>
            <consortium name="The Broad Institute Genome Sequencing Center for Infectious Disease"/>
            <person name="Wu L."/>
            <person name="Ma J."/>
        </authorList>
    </citation>
    <scope>NUCLEOTIDE SEQUENCE [LARGE SCALE GENOMIC DNA]</scope>
    <source>
        <strain evidence="19">YJ-61-S</strain>
    </source>
</reference>
<dbReference type="PROSITE" id="PS51257">
    <property type="entry name" value="PROKAR_LIPOPROTEIN"/>
    <property type="match status" value="1"/>
</dbReference>
<evidence type="ECO:0000256" key="12">
    <source>
        <dbReference type="ARBA" id="ARBA00023139"/>
    </source>
</evidence>
<accession>A0ABV9HTN0</accession>
<keyword evidence="4" id="KW-1134">Transmembrane beta strand</keyword>
<comment type="similarity">
    <text evidence="2">Belongs to the BexD/CtrA/VexA family.</text>
</comment>
<keyword evidence="10" id="KW-0626">Porin</keyword>
<name>A0ABV9HTN0_9FLAO</name>
<keyword evidence="13" id="KW-0998">Cell outer membrane</keyword>
<dbReference type="EMBL" id="JBHSFV010000002">
    <property type="protein sequence ID" value="MFC4633324.1"/>
    <property type="molecule type" value="Genomic_DNA"/>
</dbReference>
<evidence type="ECO:0000259" key="16">
    <source>
        <dbReference type="Pfam" id="PF02563"/>
    </source>
</evidence>
<evidence type="ECO:0000256" key="15">
    <source>
        <dbReference type="SAM" id="Phobius"/>
    </source>
</evidence>
<evidence type="ECO:0000259" key="17">
    <source>
        <dbReference type="Pfam" id="PF22461"/>
    </source>
</evidence>
<dbReference type="InterPro" id="IPR049712">
    <property type="entry name" value="Poly_export"/>
</dbReference>
<evidence type="ECO:0000256" key="7">
    <source>
        <dbReference type="ARBA" id="ARBA00022729"/>
    </source>
</evidence>
<keyword evidence="6 15" id="KW-0812">Transmembrane</keyword>
<keyword evidence="19" id="KW-1185">Reference proteome</keyword>
<keyword evidence="14" id="KW-0449">Lipoprotein</keyword>
<dbReference type="InterPro" id="IPR054765">
    <property type="entry name" value="SLBB_dom"/>
</dbReference>
<evidence type="ECO:0000313" key="18">
    <source>
        <dbReference type="EMBL" id="MFC4633324.1"/>
    </source>
</evidence>
<keyword evidence="3" id="KW-0813">Transport</keyword>
<dbReference type="PANTHER" id="PTHR33619">
    <property type="entry name" value="POLYSACCHARIDE EXPORT PROTEIN GFCE-RELATED"/>
    <property type="match status" value="1"/>
</dbReference>
<dbReference type="Pfam" id="PF22461">
    <property type="entry name" value="SLBB_2"/>
    <property type="match status" value="1"/>
</dbReference>
<evidence type="ECO:0000256" key="1">
    <source>
        <dbReference type="ARBA" id="ARBA00004571"/>
    </source>
</evidence>
<gene>
    <name evidence="18" type="ORF">ACFO3O_05365</name>
</gene>
<evidence type="ECO:0000256" key="11">
    <source>
        <dbReference type="ARBA" id="ARBA00023136"/>
    </source>
</evidence>
<keyword evidence="11 15" id="KW-0472">Membrane</keyword>
<dbReference type="RefSeq" id="WP_379977525.1">
    <property type="nucleotide sequence ID" value="NZ_JBHSFV010000002.1"/>
</dbReference>
<keyword evidence="9" id="KW-0406">Ion transport</keyword>
<dbReference type="Pfam" id="PF02563">
    <property type="entry name" value="Poly_export"/>
    <property type="match status" value="1"/>
</dbReference>
<evidence type="ECO:0000256" key="13">
    <source>
        <dbReference type="ARBA" id="ARBA00023237"/>
    </source>
</evidence>
<dbReference type="PANTHER" id="PTHR33619:SF3">
    <property type="entry name" value="POLYSACCHARIDE EXPORT PROTEIN GFCE-RELATED"/>
    <property type="match status" value="1"/>
</dbReference>
<feature type="domain" description="SLBB" evidence="17">
    <location>
        <begin position="146"/>
        <end position="225"/>
    </location>
</feature>
<evidence type="ECO:0000256" key="4">
    <source>
        <dbReference type="ARBA" id="ARBA00022452"/>
    </source>
</evidence>